<organism evidence="3 4">
    <name type="scientific">Riccia sorocarpa</name>
    <dbReference type="NCBI Taxonomy" id="122646"/>
    <lineage>
        <taxon>Eukaryota</taxon>
        <taxon>Viridiplantae</taxon>
        <taxon>Streptophyta</taxon>
        <taxon>Embryophyta</taxon>
        <taxon>Marchantiophyta</taxon>
        <taxon>Marchantiopsida</taxon>
        <taxon>Marchantiidae</taxon>
        <taxon>Marchantiales</taxon>
        <taxon>Ricciaceae</taxon>
        <taxon>Riccia</taxon>
    </lineage>
</organism>
<gene>
    <name evidence="3" type="ORF">R1sor_007960</name>
</gene>
<feature type="compositionally biased region" description="Polar residues" evidence="2">
    <location>
        <begin position="364"/>
        <end position="373"/>
    </location>
</feature>
<dbReference type="EMBL" id="JBJQOH010000003">
    <property type="protein sequence ID" value="KAL3694309.1"/>
    <property type="molecule type" value="Genomic_DNA"/>
</dbReference>
<dbReference type="Gene3D" id="3.40.50.300">
    <property type="entry name" value="P-loop containing nucleotide triphosphate hydrolases"/>
    <property type="match status" value="1"/>
</dbReference>
<evidence type="ECO:0000256" key="2">
    <source>
        <dbReference type="SAM" id="MobiDB-lite"/>
    </source>
</evidence>
<dbReference type="PANTHER" id="PTHR14659:SF1">
    <property type="entry name" value="ALPHA- AND GAMMA-ADAPTIN-BINDING PROTEIN P34"/>
    <property type="match status" value="1"/>
</dbReference>
<feature type="region of interest" description="Disordered" evidence="2">
    <location>
        <begin position="255"/>
        <end position="275"/>
    </location>
</feature>
<feature type="region of interest" description="Disordered" evidence="2">
    <location>
        <begin position="289"/>
        <end position="389"/>
    </location>
</feature>
<dbReference type="SUPFAM" id="SSF52540">
    <property type="entry name" value="P-loop containing nucleoside triphosphate hydrolases"/>
    <property type="match status" value="1"/>
</dbReference>
<dbReference type="Pfam" id="PF10199">
    <property type="entry name" value="Adaptin_binding"/>
    <property type="match status" value="1"/>
</dbReference>
<dbReference type="Pfam" id="PF08477">
    <property type="entry name" value="Roc"/>
    <property type="match status" value="1"/>
</dbReference>
<feature type="region of interest" description="Disordered" evidence="2">
    <location>
        <begin position="162"/>
        <end position="201"/>
    </location>
</feature>
<dbReference type="CDD" id="cd00882">
    <property type="entry name" value="Ras_like_GTPase"/>
    <property type="match status" value="1"/>
</dbReference>
<feature type="compositionally biased region" description="Polar residues" evidence="2">
    <location>
        <begin position="323"/>
        <end position="337"/>
    </location>
</feature>
<dbReference type="Proteomes" id="UP001633002">
    <property type="component" value="Unassembled WGS sequence"/>
</dbReference>
<name>A0ABD3HYA6_9MARC</name>
<protein>
    <submittedName>
        <fullName evidence="3">Uncharacterized protein</fullName>
    </submittedName>
</protein>
<comment type="caution">
    <text evidence="3">The sequence shown here is derived from an EMBL/GenBank/DDBJ whole genome shotgun (WGS) entry which is preliminary data.</text>
</comment>
<accession>A0ABD3HYA6</accession>
<evidence type="ECO:0000313" key="4">
    <source>
        <dbReference type="Proteomes" id="UP001633002"/>
    </source>
</evidence>
<keyword evidence="4" id="KW-1185">Reference proteome</keyword>
<feature type="compositionally biased region" description="Acidic residues" evidence="2">
    <location>
        <begin position="266"/>
        <end position="275"/>
    </location>
</feature>
<feature type="coiled-coil region" evidence="1">
    <location>
        <begin position="392"/>
        <end position="419"/>
    </location>
</feature>
<dbReference type="SMART" id="SM00175">
    <property type="entry name" value="RAB"/>
    <property type="match status" value="1"/>
</dbReference>
<evidence type="ECO:0000256" key="1">
    <source>
        <dbReference type="SAM" id="Coils"/>
    </source>
</evidence>
<dbReference type="InterPro" id="IPR019341">
    <property type="entry name" value="Alpha/Gamma-adaptin-bd_p34"/>
</dbReference>
<evidence type="ECO:0000313" key="3">
    <source>
        <dbReference type="EMBL" id="KAL3694309.1"/>
    </source>
</evidence>
<sequence length="447" mass="49459">MGMEVPFPAEEETPTTESEVVDLRILATRPSILLVGPPAVGKRSLLNRLVAKKPSSSDSLVSGVSCHGWTIDTKYYTADVCVWMGRLDSTFVEDSSYEQPQYGRSEALVMVFDLSKDSTFKELQEWTTKVQLENFEILLCVGNKADHVPDHFAHAEYRRKLQKGGESSSDPHPEYFDYGIDRSEGSGLLEEESEPAEDGRRSRIEWCAERGIEYIEACAINEVFDKCMSVDGDLQGVARIHGALTAHMWPGLVMKDSNQRSSSQPGDEDSTSDDDSDYYVEYELLSNGSAEPWDGSGWEEQWTQAPAAQDERVVETNGDAAASNGTAESHNGDSVSAASPAVGVEQSSNEPQHVQVDNEVVTERNGTVESTSEGENESRRDNDASVGLNTHVESDYDAIEQLMNEMASMRENMRNVSDQRRREMAAQLAMRMAAMFNDDDEEGNASE</sequence>
<dbReference type="InterPro" id="IPR027417">
    <property type="entry name" value="P-loop_NTPase"/>
</dbReference>
<dbReference type="AlphaFoldDB" id="A0ABD3HYA6"/>
<keyword evidence="1" id="KW-0175">Coiled coil</keyword>
<reference evidence="3 4" key="1">
    <citation type="submission" date="2024-09" db="EMBL/GenBank/DDBJ databases">
        <title>Chromosome-scale assembly of Riccia sorocarpa.</title>
        <authorList>
            <person name="Paukszto L."/>
        </authorList>
    </citation>
    <scope>NUCLEOTIDE SEQUENCE [LARGE SCALE GENOMIC DNA]</scope>
    <source>
        <strain evidence="3">LP-2024</strain>
        <tissue evidence="3">Aerial parts of the thallus</tissue>
    </source>
</reference>
<feature type="compositionally biased region" description="Basic and acidic residues" evidence="2">
    <location>
        <begin position="169"/>
        <end position="184"/>
    </location>
</feature>
<proteinExistence type="predicted"/>
<dbReference type="PANTHER" id="PTHR14659">
    <property type="entry name" value="ALPHA- AND GAMMA-ADAPTIN-BINDING PROTEIN P34"/>
    <property type="match status" value="1"/>
</dbReference>